<dbReference type="PANTHER" id="PTHR13401:SF2">
    <property type="entry name" value="RAGULATOR COMPLEX PROTEIN LAMTOR1"/>
    <property type="match status" value="1"/>
</dbReference>
<dbReference type="SMART" id="SM01262">
    <property type="entry name" value="LAMTOR"/>
    <property type="match status" value="1"/>
</dbReference>
<protein>
    <recommendedName>
        <fullName evidence="4">Ragulator complex protein LAMTOR1</fullName>
    </recommendedName>
    <alternativeName>
        <fullName evidence="11">Late endosomal/lysosomal adaptor and MAPK and MTOR activator 1</fullName>
    </alternativeName>
</protein>
<dbReference type="PANTHER" id="PTHR13401">
    <property type="entry name" value="RAGULATOR COMPLEX PROTEIN LAMTOR1"/>
    <property type="match status" value="1"/>
</dbReference>
<keyword evidence="10" id="KW-0449">Lipoprotein</keyword>
<dbReference type="GO" id="GO:0042632">
    <property type="term" value="P:cholesterol homeostasis"/>
    <property type="evidence" value="ECO:0007669"/>
    <property type="project" value="InterPro"/>
</dbReference>
<evidence type="ECO:0000256" key="11">
    <source>
        <dbReference type="ARBA" id="ARBA00032695"/>
    </source>
</evidence>
<gene>
    <name evidence="13" type="ORF">Ocin01_02471</name>
</gene>
<organism evidence="13 14">
    <name type="scientific">Orchesella cincta</name>
    <name type="common">Springtail</name>
    <name type="synonym">Podura cincta</name>
    <dbReference type="NCBI Taxonomy" id="48709"/>
    <lineage>
        <taxon>Eukaryota</taxon>
        <taxon>Metazoa</taxon>
        <taxon>Ecdysozoa</taxon>
        <taxon>Arthropoda</taxon>
        <taxon>Hexapoda</taxon>
        <taxon>Collembola</taxon>
        <taxon>Entomobryomorpha</taxon>
        <taxon>Entomobryoidea</taxon>
        <taxon>Orchesellidae</taxon>
        <taxon>Orchesellinae</taxon>
        <taxon>Orchesella</taxon>
    </lineage>
</organism>
<dbReference type="GO" id="GO:0060090">
    <property type="term" value="F:molecular adaptor activity"/>
    <property type="evidence" value="ECO:0007669"/>
    <property type="project" value="TreeGrafter"/>
</dbReference>
<accession>A0A1D2NG19</accession>
<evidence type="ECO:0000256" key="1">
    <source>
        <dbReference type="ARBA" id="ARBA00004122"/>
    </source>
</evidence>
<dbReference type="GO" id="GO:0005085">
    <property type="term" value="F:guanyl-nucleotide exchange factor activity"/>
    <property type="evidence" value="ECO:0007669"/>
    <property type="project" value="TreeGrafter"/>
</dbReference>
<dbReference type="InterPro" id="IPR028209">
    <property type="entry name" value="LAMTOR1/MEH1"/>
</dbReference>
<keyword evidence="7" id="KW-0472">Membrane</keyword>
<dbReference type="GO" id="GO:0071986">
    <property type="term" value="C:Ragulator complex"/>
    <property type="evidence" value="ECO:0007669"/>
    <property type="project" value="InterPro"/>
</dbReference>
<evidence type="ECO:0000256" key="2">
    <source>
        <dbReference type="ARBA" id="ARBA00004577"/>
    </source>
</evidence>
<dbReference type="GO" id="GO:0001919">
    <property type="term" value="P:regulation of receptor recycling"/>
    <property type="evidence" value="ECO:0007669"/>
    <property type="project" value="InterPro"/>
</dbReference>
<dbReference type="Proteomes" id="UP000094527">
    <property type="component" value="Unassembled WGS sequence"/>
</dbReference>
<dbReference type="GO" id="GO:0005765">
    <property type="term" value="C:lysosomal membrane"/>
    <property type="evidence" value="ECO:0007669"/>
    <property type="project" value="UniProtKB-SubCell"/>
</dbReference>
<dbReference type="GO" id="GO:0071230">
    <property type="term" value="P:cellular response to amino acid stimulus"/>
    <property type="evidence" value="ECO:0007669"/>
    <property type="project" value="InterPro"/>
</dbReference>
<reference evidence="13 14" key="1">
    <citation type="journal article" date="2016" name="Genome Biol. Evol.">
        <title>Gene Family Evolution Reflects Adaptation to Soil Environmental Stressors in the Genome of the Collembolan Orchesella cincta.</title>
        <authorList>
            <person name="Faddeeva-Vakhrusheva A."/>
            <person name="Derks M.F."/>
            <person name="Anvar S.Y."/>
            <person name="Agamennone V."/>
            <person name="Suring W."/>
            <person name="Smit S."/>
            <person name="van Straalen N.M."/>
            <person name="Roelofs D."/>
        </authorList>
    </citation>
    <scope>NUCLEOTIDE SEQUENCE [LARGE SCALE GENOMIC DNA]</scope>
    <source>
        <tissue evidence="13">Mixed pool</tissue>
    </source>
</reference>
<keyword evidence="14" id="KW-1185">Reference proteome</keyword>
<evidence type="ECO:0000256" key="9">
    <source>
        <dbReference type="ARBA" id="ARBA00023228"/>
    </source>
</evidence>
<sequence>MKIMGCCFSCKDDDDAQGGESSERQQLLRDPVSNSTPVVRVPNSDSRSSVTAGPDGQPVRGQEDELQRILQETASAMIDVSGSGSHSLDQREFQERSRHYLQKIQTLSPTLLRGHNLLLCDVPIPEKHLNVPLLSEDDLDLMAWATDEIQDALHSIRVEHCEDLVVPFGCTQTAALQSSPSP</sequence>
<evidence type="ECO:0000256" key="12">
    <source>
        <dbReference type="SAM" id="MobiDB-lite"/>
    </source>
</evidence>
<evidence type="ECO:0000256" key="3">
    <source>
        <dbReference type="ARBA" id="ARBA00010861"/>
    </source>
</evidence>
<evidence type="ECO:0000256" key="4">
    <source>
        <dbReference type="ARBA" id="ARBA00016099"/>
    </source>
</evidence>
<comment type="subcellular location">
    <subcellularLocation>
        <location evidence="2">Late endosome membrane</location>
        <topology evidence="2">Lipid-anchor</topology>
        <orientation evidence="2">Cytoplasmic side</orientation>
    </subcellularLocation>
    <subcellularLocation>
        <location evidence="1">Lysosome membrane</location>
        <topology evidence="1">Lipid-anchor</topology>
        <orientation evidence="1">Cytoplasmic side</orientation>
    </subcellularLocation>
</comment>
<evidence type="ECO:0000256" key="6">
    <source>
        <dbReference type="ARBA" id="ARBA00022753"/>
    </source>
</evidence>
<dbReference type="STRING" id="48709.A0A1D2NG19"/>
<keyword evidence="8" id="KW-0564">Palmitate</keyword>
<evidence type="ECO:0000256" key="5">
    <source>
        <dbReference type="ARBA" id="ARBA00022707"/>
    </source>
</evidence>
<dbReference type="GO" id="GO:0007040">
    <property type="term" value="P:lysosome organization"/>
    <property type="evidence" value="ECO:0007669"/>
    <property type="project" value="InterPro"/>
</dbReference>
<proteinExistence type="inferred from homology"/>
<feature type="region of interest" description="Disordered" evidence="12">
    <location>
        <begin position="11"/>
        <end position="63"/>
    </location>
</feature>
<keyword evidence="6" id="KW-0967">Endosome</keyword>
<evidence type="ECO:0000313" key="14">
    <source>
        <dbReference type="Proteomes" id="UP000094527"/>
    </source>
</evidence>
<keyword evidence="5" id="KW-0519">Myristate</keyword>
<dbReference type="GO" id="GO:0043410">
    <property type="term" value="P:positive regulation of MAPK cascade"/>
    <property type="evidence" value="ECO:0007669"/>
    <property type="project" value="InterPro"/>
</dbReference>
<evidence type="ECO:0000313" key="13">
    <source>
        <dbReference type="EMBL" id="ODN04201.1"/>
    </source>
</evidence>
<evidence type="ECO:0000256" key="10">
    <source>
        <dbReference type="ARBA" id="ARBA00023288"/>
    </source>
</evidence>
<comment type="caution">
    <text evidence="13">The sequence shown here is derived from an EMBL/GenBank/DDBJ whole genome shotgun (WGS) entry which is preliminary data.</text>
</comment>
<evidence type="ECO:0000256" key="7">
    <source>
        <dbReference type="ARBA" id="ARBA00023136"/>
    </source>
</evidence>
<dbReference type="GO" id="GO:0031902">
    <property type="term" value="C:late endosome membrane"/>
    <property type="evidence" value="ECO:0007669"/>
    <property type="project" value="UniProtKB-SubCell"/>
</dbReference>
<dbReference type="GO" id="GO:0032008">
    <property type="term" value="P:positive regulation of TOR signaling"/>
    <property type="evidence" value="ECO:0007669"/>
    <property type="project" value="InterPro"/>
</dbReference>
<keyword evidence="9" id="KW-0458">Lysosome</keyword>
<dbReference type="EMBL" id="LJIJ01000051">
    <property type="protein sequence ID" value="ODN04201.1"/>
    <property type="molecule type" value="Genomic_DNA"/>
</dbReference>
<comment type="similarity">
    <text evidence="3">Belongs to the LAMTOR1 family.</text>
</comment>
<dbReference type="OMA" id="MEQHEIM"/>
<feature type="compositionally biased region" description="Polar residues" evidence="12">
    <location>
        <begin position="32"/>
        <end position="51"/>
    </location>
</feature>
<name>A0A1D2NG19_ORCCI</name>
<dbReference type="GO" id="GO:0045121">
    <property type="term" value="C:membrane raft"/>
    <property type="evidence" value="ECO:0007669"/>
    <property type="project" value="InterPro"/>
</dbReference>
<dbReference type="GO" id="GO:0016197">
    <property type="term" value="P:endosomal transport"/>
    <property type="evidence" value="ECO:0007669"/>
    <property type="project" value="InterPro"/>
</dbReference>
<evidence type="ECO:0000256" key="8">
    <source>
        <dbReference type="ARBA" id="ARBA00023139"/>
    </source>
</evidence>
<dbReference type="Pfam" id="PF15454">
    <property type="entry name" value="LAMTOR"/>
    <property type="match status" value="1"/>
</dbReference>
<dbReference type="AlphaFoldDB" id="A0A1D2NG19"/>
<dbReference type="OrthoDB" id="5562028at2759"/>